<organism evidence="1 2">
    <name type="scientific">Mucuna pruriens</name>
    <name type="common">Velvet bean</name>
    <name type="synonym">Dolichos pruriens</name>
    <dbReference type="NCBI Taxonomy" id="157652"/>
    <lineage>
        <taxon>Eukaryota</taxon>
        <taxon>Viridiplantae</taxon>
        <taxon>Streptophyta</taxon>
        <taxon>Embryophyta</taxon>
        <taxon>Tracheophyta</taxon>
        <taxon>Spermatophyta</taxon>
        <taxon>Magnoliopsida</taxon>
        <taxon>eudicotyledons</taxon>
        <taxon>Gunneridae</taxon>
        <taxon>Pentapetalae</taxon>
        <taxon>rosids</taxon>
        <taxon>fabids</taxon>
        <taxon>Fabales</taxon>
        <taxon>Fabaceae</taxon>
        <taxon>Papilionoideae</taxon>
        <taxon>50 kb inversion clade</taxon>
        <taxon>NPAAA clade</taxon>
        <taxon>indigoferoid/millettioid clade</taxon>
        <taxon>Phaseoleae</taxon>
        <taxon>Mucuna</taxon>
    </lineage>
</organism>
<dbReference type="Proteomes" id="UP000257109">
    <property type="component" value="Unassembled WGS sequence"/>
</dbReference>
<dbReference type="EMBL" id="QJKJ01012219">
    <property type="protein sequence ID" value="RDX69199.1"/>
    <property type="molecule type" value="Genomic_DNA"/>
</dbReference>
<accession>A0A371ETD1</accession>
<name>A0A371ETD1_MUCPR</name>
<keyword evidence="2" id="KW-1185">Reference proteome</keyword>
<sequence>MYFKCKKPKHMAKDCYGPTNSKLTMNVVKAAKPTTIERVFAMNGAKDSRSKNLVLGECIIVNNLLFVLYDLGATHSFILYDCVNRLSLPTRILSFDLLVSTPIATLVTCPIVVHGCNYNENLICLLLSSLDTLIFPSLEDIGFITTNQDFVEVARDFPKVFLEEVLDLPPQCEVEFAIY</sequence>
<dbReference type="AlphaFoldDB" id="A0A371ETD1"/>
<dbReference type="OrthoDB" id="1434983at2759"/>
<gene>
    <name evidence="1" type="ORF">CR513_51723</name>
</gene>
<dbReference type="Pfam" id="PF08284">
    <property type="entry name" value="RVP_2"/>
    <property type="match status" value="1"/>
</dbReference>
<feature type="non-terminal residue" evidence="1">
    <location>
        <position position="1"/>
    </location>
</feature>
<evidence type="ECO:0000313" key="1">
    <source>
        <dbReference type="EMBL" id="RDX69199.1"/>
    </source>
</evidence>
<comment type="caution">
    <text evidence="1">The sequence shown here is derived from an EMBL/GenBank/DDBJ whole genome shotgun (WGS) entry which is preliminary data.</text>
</comment>
<proteinExistence type="predicted"/>
<reference evidence="1" key="1">
    <citation type="submission" date="2018-05" db="EMBL/GenBank/DDBJ databases">
        <title>Draft genome of Mucuna pruriens seed.</title>
        <authorList>
            <person name="Nnadi N.E."/>
            <person name="Vos R."/>
            <person name="Hasami M.H."/>
            <person name="Devisetty U.K."/>
            <person name="Aguiy J.C."/>
        </authorList>
    </citation>
    <scope>NUCLEOTIDE SEQUENCE [LARGE SCALE GENOMIC DNA]</scope>
    <source>
        <strain evidence="1">JCA_2017</strain>
    </source>
</reference>
<protein>
    <submittedName>
        <fullName evidence="1">Uncharacterized protein</fullName>
    </submittedName>
</protein>
<evidence type="ECO:0000313" key="2">
    <source>
        <dbReference type="Proteomes" id="UP000257109"/>
    </source>
</evidence>